<gene>
    <name evidence="2" type="ORF">K470DRAFT_272491</name>
</gene>
<dbReference type="Proteomes" id="UP000799421">
    <property type="component" value="Unassembled WGS sequence"/>
</dbReference>
<dbReference type="EMBL" id="MU006011">
    <property type="protein sequence ID" value="KAF2858357.1"/>
    <property type="molecule type" value="Genomic_DNA"/>
</dbReference>
<dbReference type="AlphaFoldDB" id="A0A6A7BTS9"/>
<evidence type="ECO:0000313" key="2">
    <source>
        <dbReference type="EMBL" id="KAF2858357.1"/>
    </source>
</evidence>
<organism evidence="2 3">
    <name type="scientific">Piedraia hortae CBS 480.64</name>
    <dbReference type="NCBI Taxonomy" id="1314780"/>
    <lineage>
        <taxon>Eukaryota</taxon>
        <taxon>Fungi</taxon>
        <taxon>Dikarya</taxon>
        <taxon>Ascomycota</taxon>
        <taxon>Pezizomycotina</taxon>
        <taxon>Dothideomycetes</taxon>
        <taxon>Dothideomycetidae</taxon>
        <taxon>Capnodiales</taxon>
        <taxon>Piedraiaceae</taxon>
        <taxon>Piedraia</taxon>
    </lineage>
</organism>
<evidence type="ECO:0000313" key="3">
    <source>
        <dbReference type="Proteomes" id="UP000799421"/>
    </source>
</evidence>
<name>A0A6A7BTS9_9PEZI</name>
<feature type="compositionally biased region" description="Polar residues" evidence="1">
    <location>
        <begin position="1"/>
        <end position="12"/>
    </location>
</feature>
<feature type="region of interest" description="Disordered" evidence="1">
    <location>
        <begin position="1"/>
        <end position="22"/>
    </location>
</feature>
<proteinExistence type="predicted"/>
<keyword evidence="3" id="KW-1185">Reference proteome</keyword>
<protein>
    <submittedName>
        <fullName evidence="2">Uncharacterized protein</fullName>
    </submittedName>
</protein>
<sequence>MESSVMSSTHEQILQVPNPGDDMDKTMKIVQALSSVVDEGKSIAAATGYVLATNKPVPPEDAAMSHMTPEQELAYRGWKSGADLPQIEWTVSRVDVPGGPQSDAHFSKRAAAMRVLFKDQDIDQQNAVWLTFNAPDLLPLVKAVEKILNAERDSTGGQVGIKSQELADYQTLRKVIGVASSNANKEMADLRAKMKAIMSSVERLQAQEKILKAKVVH</sequence>
<accession>A0A6A7BTS9</accession>
<reference evidence="2" key="1">
    <citation type="journal article" date="2020" name="Stud. Mycol.">
        <title>101 Dothideomycetes genomes: a test case for predicting lifestyles and emergence of pathogens.</title>
        <authorList>
            <person name="Haridas S."/>
            <person name="Albert R."/>
            <person name="Binder M."/>
            <person name="Bloem J."/>
            <person name="Labutti K."/>
            <person name="Salamov A."/>
            <person name="Andreopoulos B."/>
            <person name="Baker S."/>
            <person name="Barry K."/>
            <person name="Bills G."/>
            <person name="Bluhm B."/>
            <person name="Cannon C."/>
            <person name="Castanera R."/>
            <person name="Culley D."/>
            <person name="Daum C."/>
            <person name="Ezra D."/>
            <person name="Gonzalez J."/>
            <person name="Henrissat B."/>
            <person name="Kuo A."/>
            <person name="Liang C."/>
            <person name="Lipzen A."/>
            <person name="Lutzoni F."/>
            <person name="Magnuson J."/>
            <person name="Mondo S."/>
            <person name="Nolan M."/>
            <person name="Ohm R."/>
            <person name="Pangilinan J."/>
            <person name="Park H.-J."/>
            <person name="Ramirez L."/>
            <person name="Alfaro M."/>
            <person name="Sun H."/>
            <person name="Tritt A."/>
            <person name="Yoshinaga Y."/>
            <person name="Zwiers L.-H."/>
            <person name="Turgeon B."/>
            <person name="Goodwin S."/>
            <person name="Spatafora J."/>
            <person name="Crous P."/>
            <person name="Grigoriev I."/>
        </authorList>
    </citation>
    <scope>NUCLEOTIDE SEQUENCE</scope>
    <source>
        <strain evidence="2">CBS 480.64</strain>
    </source>
</reference>
<dbReference type="OrthoDB" id="4812032at2759"/>
<evidence type="ECO:0000256" key="1">
    <source>
        <dbReference type="SAM" id="MobiDB-lite"/>
    </source>
</evidence>